<feature type="transmembrane region" description="Helical" evidence="8">
    <location>
        <begin position="557"/>
        <end position="577"/>
    </location>
</feature>
<keyword evidence="4 9" id="KW-0808">Transferase</keyword>
<keyword evidence="3" id="KW-0328">Glycosyltransferase</keyword>
<feature type="transmembrane region" description="Helical" evidence="8">
    <location>
        <begin position="137"/>
        <end position="159"/>
    </location>
</feature>
<feature type="transmembrane region" description="Helical" evidence="8">
    <location>
        <begin position="165"/>
        <end position="184"/>
    </location>
</feature>
<feature type="transmembrane region" description="Helical" evidence="8">
    <location>
        <begin position="456"/>
        <end position="473"/>
    </location>
</feature>
<evidence type="ECO:0000256" key="3">
    <source>
        <dbReference type="ARBA" id="ARBA00022676"/>
    </source>
</evidence>
<dbReference type="GO" id="GO:0010041">
    <property type="term" value="P:response to iron(III) ion"/>
    <property type="evidence" value="ECO:0007669"/>
    <property type="project" value="TreeGrafter"/>
</dbReference>
<dbReference type="GO" id="GO:0009103">
    <property type="term" value="P:lipopolysaccharide biosynthetic process"/>
    <property type="evidence" value="ECO:0007669"/>
    <property type="project" value="UniProtKB-ARBA"/>
</dbReference>
<comment type="subcellular location">
    <subcellularLocation>
        <location evidence="1">Cell membrane</location>
        <topology evidence="1">Multi-pass membrane protein</topology>
    </subcellularLocation>
</comment>
<dbReference type="PANTHER" id="PTHR33908:SF3">
    <property type="entry name" value="UNDECAPRENYL PHOSPHATE-ALPHA-4-AMINO-4-DEOXY-L-ARABINOSE ARABINOSYL TRANSFERASE"/>
    <property type="match status" value="1"/>
</dbReference>
<dbReference type="eggNOG" id="COG1807">
    <property type="taxonomic scope" value="Bacteria"/>
</dbReference>
<keyword evidence="6 8" id="KW-1133">Transmembrane helix</keyword>
<keyword evidence="7 8" id="KW-0472">Membrane</keyword>
<dbReference type="STRING" id="502025.Hoch_5631"/>
<feature type="transmembrane region" description="Helical" evidence="8">
    <location>
        <begin position="343"/>
        <end position="363"/>
    </location>
</feature>
<dbReference type="PANTHER" id="PTHR33908">
    <property type="entry name" value="MANNOSYLTRANSFERASE YKCB-RELATED"/>
    <property type="match status" value="1"/>
</dbReference>
<evidence type="ECO:0000256" key="7">
    <source>
        <dbReference type="ARBA" id="ARBA00023136"/>
    </source>
</evidence>
<dbReference type="HOGENOM" id="CLU_350475_0_0_7"/>
<keyword evidence="2" id="KW-1003">Cell membrane</keyword>
<dbReference type="GO" id="GO:0016763">
    <property type="term" value="F:pentosyltransferase activity"/>
    <property type="evidence" value="ECO:0007669"/>
    <property type="project" value="TreeGrafter"/>
</dbReference>
<feature type="transmembrane region" description="Helical" evidence="8">
    <location>
        <begin position="231"/>
        <end position="253"/>
    </location>
</feature>
<dbReference type="InterPro" id="IPR050297">
    <property type="entry name" value="LipidA_mod_glycosyltrf_83"/>
</dbReference>
<dbReference type="CAZy" id="GT83">
    <property type="family name" value="Glycosyltransferase Family 83"/>
</dbReference>
<organism evidence="9 10">
    <name type="scientific">Haliangium ochraceum (strain DSM 14365 / JCM 11303 / SMP-2)</name>
    <dbReference type="NCBI Taxonomy" id="502025"/>
    <lineage>
        <taxon>Bacteria</taxon>
        <taxon>Pseudomonadati</taxon>
        <taxon>Myxococcota</taxon>
        <taxon>Polyangia</taxon>
        <taxon>Haliangiales</taxon>
        <taxon>Kofleriaceae</taxon>
        <taxon>Haliangium</taxon>
    </lineage>
</organism>
<protein>
    <submittedName>
        <fullName evidence="9">4-amino-4-deoxy-L-arabinose transferase and related glycosyltransferase of PMT family-like protein</fullName>
    </submittedName>
</protein>
<evidence type="ECO:0000256" key="1">
    <source>
        <dbReference type="ARBA" id="ARBA00004651"/>
    </source>
</evidence>
<feature type="transmembrane region" description="Helical" evidence="8">
    <location>
        <begin position="533"/>
        <end position="550"/>
    </location>
</feature>
<feature type="transmembrane region" description="Helical" evidence="8">
    <location>
        <begin position="298"/>
        <end position="331"/>
    </location>
</feature>
<name>D0LG83_HALO1</name>
<accession>D0LG83</accession>
<keyword evidence="10" id="KW-1185">Reference proteome</keyword>
<evidence type="ECO:0000313" key="10">
    <source>
        <dbReference type="Proteomes" id="UP000001880"/>
    </source>
</evidence>
<proteinExistence type="predicted"/>
<feature type="transmembrane region" description="Helical" evidence="8">
    <location>
        <begin position="480"/>
        <end position="498"/>
    </location>
</feature>
<feature type="transmembrane region" description="Helical" evidence="8">
    <location>
        <begin position="45"/>
        <end position="64"/>
    </location>
</feature>
<feature type="transmembrane region" description="Helical" evidence="8">
    <location>
        <begin position="396"/>
        <end position="419"/>
    </location>
</feature>
<dbReference type="EMBL" id="CP001804">
    <property type="protein sequence ID" value="ACY18108.1"/>
    <property type="molecule type" value="Genomic_DNA"/>
</dbReference>
<evidence type="ECO:0000313" key="9">
    <source>
        <dbReference type="EMBL" id="ACY18108.1"/>
    </source>
</evidence>
<dbReference type="RefSeq" id="WP_012830700.1">
    <property type="nucleotide sequence ID" value="NC_013440.1"/>
</dbReference>
<keyword evidence="5 8" id="KW-0812">Transmembrane</keyword>
<dbReference type="AlphaFoldDB" id="D0LG83"/>
<dbReference type="OrthoDB" id="9775035at2"/>
<evidence type="ECO:0000256" key="8">
    <source>
        <dbReference type="SAM" id="Phobius"/>
    </source>
</evidence>
<gene>
    <name evidence="9" type="ordered locus">Hoch_5631</name>
</gene>
<reference evidence="9 10" key="1">
    <citation type="journal article" date="2010" name="Stand. Genomic Sci.">
        <title>Complete genome sequence of Haliangium ochraceum type strain (SMP-2).</title>
        <authorList>
            <consortium name="US DOE Joint Genome Institute (JGI-PGF)"/>
            <person name="Ivanova N."/>
            <person name="Daum C."/>
            <person name="Lang E."/>
            <person name="Abt B."/>
            <person name="Kopitz M."/>
            <person name="Saunders E."/>
            <person name="Lapidus A."/>
            <person name="Lucas S."/>
            <person name="Glavina Del Rio T."/>
            <person name="Nolan M."/>
            <person name="Tice H."/>
            <person name="Copeland A."/>
            <person name="Cheng J.F."/>
            <person name="Chen F."/>
            <person name="Bruce D."/>
            <person name="Goodwin L."/>
            <person name="Pitluck S."/>
            <person name="Mavromatis K."/>
            <person name="Pati A."/>
            <person name="Mikhailova N."/>
            <person name="Chen A."/>
            <person name="Palaniappan K."/>
            <person name="Land M."/>
            <person name="Hauser L."/>
            <person name="Chang Y.J."/>
            <person name="Jeffries C.D."/>
            <person name="Detter J.C."/>
            <person name="Brettin T."/>
            <person name="Rohde M."/>
            <person name="Goker M."/>
            <person name="Bristow J."/>
            <person name="Markowitz V."/>
            <person name="Eisen J.A."/>
            <person name="Hugenholtz P."/>
            <person name="Kyrpides N.C."/>
            <person name="Klenk H.P."/>
        </authorList>
    </citation>
    <scope>NUCLEOTIDE SEQUENCE [LARGE SCALE GENOMIC DNA]</scope>
    <source>
        <strain evidence="10">DSM 14365 / CIP 107738 / JCM 11303 / AJ 13395 / SMP-2</strain>
    </source>
</reference>
<dbReference type="Proteomes" id="UP000001880">
    <property type="component" value="Chromosome"/>
</dbReference>
<dbReference type="KEGG" id="hoh:Hoch_5631"/>
<feature type="transmembrane region" description="Helical" evidence="8">
    <location>
        <begin position="265"/>
        <end position="286"/>
    </location>
</feature>
<evidence type="ECO:0000256" key="5">
    <source>
        <dbReference type="ARBA" id="ARBA00022692"/>
    </source>
</evidence>
<evidence type="ECO:0000256" key="6">
    <source>
        <dbReference type="ARBA" id="ARBA00022989"/>
    </source>
</evidence>
<feature type="transmembrane region" description="Helical" evidence="8">
    <location>
        <begin position="191"/>
        <end position="211"/>
    </location>
</feature>
<dbReference type="GO" id="GO:0005886">
    <property type="term" value="C:plasma membrane"/>
    <property type="evidence" value="ECO:0007669"/>
    <property type="project" value="UniProtKB-SubCell"/>
</dbReference>
<feature type="transmembrane region" description="Helical" evidence="8">
    <location>
        <begin position="431"/>
        <end position="450"/>
    </location>
</feature>
<sequence length="803" mass="89119">MNKSSSDKPAARTAADGDLGDAAELSEPAALTPSQPFLHSRGASWFELSLATLLAMVILLPGLWSYTLVDPWETHYAEVARHMLEGHDFVHTKWQDEGFRSKPVLTFWMIAGGLRALGLGADGGFSGEMVSSPMVMFAVRLPFALFAVLGLVMTFWMLSRLVSRRTAWLGLLVTSTTPFFLLVGRQAITDIPMVACLMGSLACFAMAVHAGDSPLRAIARIRGREINAFHLFLAVLVALIGWQLAYYAYYFAAYPKLAAGIRVPVPYLLLPGGMLLGLVGFLVWSIRISPTRYARQVYMYWFYALLAVSVLGKGLPGIGLAGLVCFFYLLLTGQWRLLAKVEIPRGILLCLLIAVPWHLAMLFKDGRPFLRDYFLIHLWRRAAFGVHGERGTFNFFLSQIGIGMWPWVALLPAAVGDILSRITGRTRAGGVRLLIAIWAVVSVGFFVAVQTKFHHYILPAVPALALLVAFWLDDVLAGRVRNVTIAALAGAAIALLLARDLMGEQKQLIELFIYRYDRPWPSGAPWFVDASDAFLGFGLAFAGSLLAFAFPRLRRVGMLALGTSALVFALWVSNVYMHHAATHWGMREAIQSYYQQRQIHGIDIRYHGARQIADEWDGHDGSFLIRSLIPDHLSVGQPMSVRVELAETGGEVQVERELHGTVERIAAAENRFWVALAPEELAKLDELVARGRGESEPEQRPQRQVNADRLIAWQLYWRGENFWSGGEIWGPFAATKTAFKDTDNKAFLQYLNTEGIPGQRYYLVTEAGRASGLRGVLPTPQAKDSFEILNTSSNKFTLLSFVL</sequence>
<evidence type="ECO:0000256" key="2">
    <source>
        <dbReference type="ARBA" id="ARBA00022475"/>
    </source>
</evidence>
<evidence type="ECO:0000256" key="4">
    <source>
        <dbReference type="ARBA" id="ARBA00022679"/>
    </source>
</evidence>